<dbReference type="Pfam" id="PF07627">
    <property type="entry name" value="PSCyt3"/>
    <property type="match status" value="1"/>
</dbReference>
<feature type="domain" description="DUF1585" evidence="3">
    <location>
        <begin position="828"/>
        <end position="901"/>
    </location>
</feature>
<dbReference type="KEGG" id="obg:Verru16b_00105"/>
<organism evidence="9 10">
    <name type="scientific">Lacunisphaera limnophila</name>
    <dbReference type="NCBI Taxonomy" id="1838286"/>
    <lineage>
        <taxon>Bacteria</taxon>
        <taxon>Pseudomonadati</taxon>
        <taxon>Verrucomicrobiota</taxon>
        <taxon>Opitutia</taxon>
        <taxon>Opitutales</taxon>
        <taxon>Opitutaceae</taxon>
        <taxon>Lacunisphaera</taxon>
    </lineage>
</organism>
<protein>
    <recommendedName>
        <fullName evidence="11">Planctomycete cytochrome C</fullName>
    </recommendedName>
</protein>
<sequence length="904" mass="100848">MPRPYPTYLTLLAALMGGGALPAAEPPATVGVFLDRYCSSCHNEEKLKGRLNLETLAYDPENRSNLALWVKVHDRVKAGEMPPKEKRRPEAELTGEFLQILASTLTESEQALIARDGRAVQRRLNRYEYENALRDLLHVPWAQIKNQLPQDGEAHRYNKSGEALDVSHVQMARYLTAADYALKQALRQQLDRPEPGVTRYYARDEPSLRAFMPRENGTLPDRLTFPVLDSRAQPDVRAGRAPFTSPETREREAVGKVSSTFSDAGAYSWGQFRAPIAGRYKLRFSGYSVWVSGGGIGRWFFEGQAAEKSPVYWRPVWHRPNLDEVWPGRRPEPIGVYAAAGQGQRRQVGAFDFHPEPTVNEIEVLLAAGEVMQTDGSRLFRTRVNGTDEQYVNPLAEPDGMPGYAVQWMEVEGPLADETTGAGYRLLFDDLPLRRLEDGARGVMLETVPPPPPPGTPRPPGPPSFKLAEVPVEVKSENPAQDAERLLRRFLARAYRRPVREEDVQLFLALFQGQTAKGDGFAQALLATYTAVLASPGFVFVEEAPGRLDDHALATRLALFLWNSEPDEALRARAARGDLRRPEALRAETERLLDDPKSRRFVDAFTDYWLDLRKIDDTSPSATLYNDYELDDPLKQAALEETRLFVAELLRADLPASNLIDADFTFVNERLAAHYGIPDVNGAALRRVILPADSVRGGLLTQASILKVTANGTTTSPVLRGHWITERILGFETPPPPPVAAVEPDIRGAVTIRQQLEKHRADPSCASCHATMDPPGFALESFDIMGGYRERYRAVKEDIAPVAGVGLNGQRFAFHHALPVDAAGELPDGRPFQDVREFKRLLLADEPPIARAFAKQLVTYATGQPVRFSERDQLEAILQRAAPRRYGVRSLVHELVQSDLFQMK</sequence>
<keyword evidence="10" id="KW-1185">Reference proteome</keyword>
<evidence type="ECO:0000256" key="2">
    <source>
        <dbReference type="SAM" id="SignalP"/>
    </source>
</evidence>
<feature type="signal peptide" evidence="2">
    <location>
        <begin position="1"/>
        <end position="23"/>
    </location>
</feature>
<dbReference type="Proteomes" id="UP000095228">
    <property type="component" value="Chromosome"/>
</dbReference>
<dbReference type="InterPro" id="IPR013043">
    <property type="entry name" value="DUF1595"/>
</dbReference>
<dbReference type="PATRIC" id="fig|1838286.3.peg.103"/>
<keyword evidence="2" id="KW-0732">Signal</keyword>
<evidence type="ECO:0000259" key="7">
    <source>
        <dbReference type="Pfam" id="PF07635"/>
    </source>
</evidence>
<evidence type="ECO:0000313" key="10">
    <source>
        <dbReference type="Proteomes" id="UP000095228"/>
    </source>
</evidence>
<evidence type="ECO:0000259" key="6">
    <source>
        <dbReference type="Pfam" id="PF07631"/>
    </source>
</evidence>
<feature type="domain" description="DUF1587" evidence="4">
    <location>
        <begin position="122"/>
        <end position="186"/>
    </location>
</feature>
<dbReference type="Pfam" id="PF07626">
    <property type="entry name" value="PSD3"/>
    <property type="match status" value="1"/>
</dbReference>
<dbReference type="InterPro" id="IPR011478">
    <property type="entry name" value="DUF1585"/>
</dbReference>
<name>A0A1I7PHI3_9BACT</name>
<dbReference type="Pfam" id="PF07637">
    <property type="entry name" value="PSD5"/>
    <property type="match status" value="1"/>
</dbReference>
<reference evidence="9 10" key="1">
    <citation type="submission" date="2016-06" db="EMBL/GenBank/DDBJ databases">
        <title>Three novel species with peptidoglycan cell walls form the new genus Lacunisphaera gen. nov. in the family Opitutaceae of the verrucomicrobial subdivision 4.</title>
        <authorList>
            <person name="Rast P."/>
            <person name="Gloeckner I."/>
            <person name="Jogler M."/>
            <person name="Boedeker C."/>
            <person name="Jeske O."/>
            <person name="Wiegand S."/>
            <person name="Reinhardt R."/>
            <person name="Schumann P."/>
            <person name="Rohde M."/>
            <person name="Spring S."/>
            <person name="Gloeckner F.O."/>
            <person name="Jogler C."/>
        </authorList>
    </citation>
    <scope>NUCLEOTIDE SEQUENCE [LARGE SCALE GENOMIC DNA]</scope>
    <source>
        <strain evidence="9 10">IG16b</strain>
    </source>
</reference>
<dbReference type="InterPro" id="IPR013036">
    <property type="entry name" value="DUF1587"/>
</dbReference>
<dbReference type="Pfam" id="PF07635">
    <property type="entry name" value="PSCyt1"/>
    <property type="match status" value="1"/>
</dbReference>
<evidence type="ECO:0000259" key="4">
    <source>
        <dbReference type="Pfam" id="PF07626"/>
    </source>
</evidence>
<evidence type="ECO:0000256" key="1">
    <source>
        <dbReference type="SAM" id="MobiDB-lite"/>
    </source>
</evidence>
<feature type="domain" description="DUF1588" evidence="5">
    <location>
        <begin position="696"/>
        <end position="791"/>
    </location>
</feature>
<dbReference type="Pfam" id="PF07631">
    <property type="entry name" value="PSD4"/>
    <property type="match status" value="1"/>
</dbReference>
<accession>A0A1I7PHI3</accession>
<evidence type="ECO:0000259" key="8">
    <source>
        <dbReference type="Pfam" id="PF07637"/>
    </source>
</evidence>
<dbReference type="AlphaFoldDB" id="A0A1I7PHI3"/>
<evidence type="ECO:0000313" key="9">
    <source>
        <dbReference type="EMBL" id="AOS43066.1"/>
    </source>
</evidence>
<evidence type="ECO:0008006" key="11">
    <source>
        <dbReference type="Google" id="ProtNLM"/>
    </source>
</evidence>
<feature type="region of interest" description="Disordered" evidence="1">
    <location>
        <begin position="236"/>
        <end position="256"/>
    </location>
</feature>
<dbReference type="InterPro" id="IPR013042">
    <property type="entry name" value="DUF1592"/>
</dbReference>
<dbReference type="EMBL" id="CP016094">
    <property type="protein sequence ID" value="AOS43066.1"/>
    <property type="molecule type" value="Genomic_DNA"/>
</dbReference>
<dbReference type="InterPro" id="IPR011429">
    <property type="entry name" value="Cyt_c_Planctomycete-type"/>
</dbReference>
<dbReference type="InterPro" id="IPR013039">
    <property type="entry name" value="DUF1588"/>
</dbReference>
<gene>
    <name evidence="9" type="ORF">Verru16b_00105</name>
</gene>
<feature type="domain" description="DUF1592" evidence="6">
    <location>
        <begin position="548"/>
        <end position="677"/>
    </location>
</feature>
<proteinExistence type="predicted"/>
<feature type="chain" id="PRO_5009304107" description="Planctomycete cytochrome C" evidence="2">
    <location>
        <begin position="24"/>
        <end position="904"/>
    </location>
</feature>
<feature type="domain" description="DUF1595" evidence="8">
    <location>
        <begin position="483"/>
        <end position="543"/>
    </location>
</feature>
<dbReference type="Pfam" id="PF07624">
    <property type="entry name" value="PSD2"/>
    <property type="match status" value="1"/>
</dbReference>
<evidence type="ECO:0000259" key="5">
    <source>
        <dbReference type="Pfam" id="PF07627"/>
    </source>
</evidence>
<feature type="domain" description="Cytochrome C Planctomycete-type" evidence="7">
    <location>
        <begin position="38"/>
        <end position="85"/>
    </location>
</feature>
<dbReference type="STRING" id="1838286.Verru16b_00105"/>
<evidence type="ECO:0000259" key="3">
    <source>
        <dbReference type="Pfam" id="PF07624"/>
    </source>
</evidence>